<organism evidence="1 2">
    <name type="scientific">Paucidesulfovibrio gracilis DSM 16080</name>
    <dbReference type="NCBI Taxonomy" id="1121449"/>
    <lineage>
        <taxon>Bacteria</taxon>
        <taxon>Pseudomonadati</taxon>
        <taxon>Thermodesulfobacteriota</taxon>
        <taxon>Desulfovibrionia</taxon>
        <taxon>Desulfovibrionales</taxon>
        <taxon>Desulfovibrionaceae</taxon>
        <taxon>Paucidesulfovibrio</taxon>
    </lineage>
</organism>
<dbReference type="Pfam" id="PF07722">
    <property type="entry name" value="Peptidase_C26"/>
    <property type="match status" value="2"/>
</dbReference>
<keyword evidence="2" id="KW-1185">Reference proteome</keyword>
<proteinExistence type="predicted"/>
<keyword evidence="1" id="KW-0808">Transferase</keyword>
<evidence type="ECO:0000313" key="2">
    <source>
        <dbReference type="Proteomes" id="UP000190027"/>
    </source>
</evidence>
<gene>
    <name evidence="1" type="ORF">SAMN02745704_02759</name>
</gene>
<accession>A0A1T4Y4F3</accession>
<reference evidence="1 2" key="1">
    <citation type="submission" date="2017-02" db="EMBL/GenBank/DDBJ databases">
        <authorList>
            <person name="Peterson S.W."/>
        </authorList>
    </citation>
    <scope>NUCLEOTIDE SEQUENCE [LARGE SCALE GENOMIC DNA]</scope>
    <source>
        <strain evidence="1 2">DSM 16080</strain>
    </source>
</reference>
<dbReference type="InterPro" id="IPR044668">
    <property type="entry name" value="PuuD-like"/>
</dbReference>
<dbReference type="InterPro" id="IPR029062">
    <property type="entry name" value="Class_I_gatase-like"/>
</dbReference>
<dbReference type="PANTHER" id="PTHR43235:SF1">
    <property type="entry name" value="GLUTAMINE AMIDOTRANSFERASE PB2B2.05-RELATED"/>
    <property type="match status" value="1"/>
</dbReference>
<dbReference type="SUPFAM" id="SSF52317">
    <property type="entry name" value="Class I glutamine amidotransferase-like"/>
    <property type="match status" value="1"/>
</dbReference>
<protein>
    <submittedName>
        <fullName evidence="1">Putative glutamine amidotransferase</fullName>
    </submittedName>
</protein>
<dbReference type="GO" id="GO:0016811">
    <property type="term" value="F:hydrolase activity, acting on carbon-nitrogen (but not peptide) bonds, in linear amides"/>
    <property type="evidence" value="ECO:0007669"/>
    <property type="project" value="InterPro"/>
</dbReference>
<keyword evidence="1" id="KW-0315">Glutamine amidotransferase</keyword>
<evidence type="ECO:0000313" key="1">
    <source>
        <dbReference type="EMBL" id="SKA96616.1"/>
    </source>
</evidence>
<name>A0A1T4Y4F3_9BACT</name>
<dbReference type="STRING" id="1121449.SAMN02745704_02759"/>
<dbReference type="Gene3D" id="3.40.50.880">
    <property type="match status" value="1"/>
</dbReference>
<dbReference type="RefSeq" id="WP_078718301.1">
    <property type="nucleotide sequence ID" value="NZ_FUYC01000027.1"/>
</dbReference>
<dbReference type="OrthoDB" id="9813383at2"/>
<dbReference type="PROSITE" id="PS51273">
    <property type="entry name" value="GATASE_TYPE_1"/>
    <property type="match status" value="1"/>
</dbReference>
<dbReference type="AlphaFoldDB" id="A0A1T4Y4F3"/>
<dbReference type="EMBL" id="FUYC01000027">
    <property type="protein sequence ID" value="SKA96616.1"/>
    <property type="molecule type" value="Genomic_DNA"/>
</dbReference>
<dbReference type="Proteomes" id="UP000190027">
    <property type="component" value="Unassembled WGS sequence"/>
</dbReference>
<dbReference type="InterPro" id="IPR011697">
    <property type="entry name" value="Peptidase_C26"/>
</dbReference>
<dbReference type="GO" id="GO:0016740">
    <property type="term" value="F:transferase activity"/>
    <property type="evidence" value="ECO:0007669"/>
    <property type="project" value="UniProtKB-KW"/>
</dbReference>
<sequence>MAKRPVVAVTGPDRGGWVAWAFTALAVWRAGGRPLRIRPGRSRIRNDRLPGIDALVLGGGADVDPGRYGQNPVRLRKELAAEKRHPGHFLIGLILFPFIHILRKLFSLAGSPGPDPKRDALEERFINHALNEHLPVLGICRGMQFLNVRFGGTLHQDLSVLEEERPNLRTLLPRKPVTLLPGSLLHTVFQKDETRVNALHHQAVDRLGEGFRVTARERGGVVQALEHSAAYWLVGVQWHPEFLPHKRRQQALFRALVRAAQEKSPFRK</sequence>
<dbReference type="GO" id="GO:0005829">
    <property type="term" value="C:cytosol"/>
    <property type="evidence" value="ECO:0007669"/>
    <property type="project" value="TreeGrafter"/>
</dbReference>
<dbReference type="PANTHER" id="PTHR43235">
    <property type="entry name" value="GLUTAMINE AMIDOTRANSFERASE PB2B2.05-RELATED"/>
    <property type="match status" value="1"/>
</dbReference>
<dbReference type="CDD" id="cd01745">
    <property type="entry name" value="GATase1_2"/>
    <property type="match status" value="1"/>
</dbReference>